<keyword evidence="2 4" id="KW-0547">Nucleotide-binding</keyword>
<dbReference type="PROSITE" id="PS50975">
    <property type="entry name" value="ATP_GRASP"/>
    <property type="match status" value="1"/>
</dbReference>
<keyword evidence="3 4" id="KW-0067">ATP-binding</keyword>
<dbReference type="Gene3D" id="3.30.470.20">
    <property type="entry name" value="ATP-grasp fold, B domain"/>
    <property type="match status" value="1"/>
</dbReference>
<accession>A0A1H8XFN4</accession>
<proteinExistence type="predicted"/>
<dbReference type="RefSeq" id="WP_091749851.1">
    <property type="nucleotide sequence ID" value="NZ_FODY01000023.1"/>
</dbReference>
<evidence type="ECO:0000256" key="2">
    <source>
        <dbReference type="ARBA" id="ARBA00022741"/>
    </source>
</evidence>
<evidence type="ECO:0000259" key="5">
    <source>
        <dbReference type="PROSITE" id="PS50975"/>
    </source>
</evidence>
<dbReference type="SUPFAM" id="SSF56059">
    <property type="entry name" value="Glutathione synthetase ATP-binding domain-like"/>
    <property type="match status" value="1"/>
</dbReference>
<evidence type="ECO:0000256" key="4">
    <source>
        <dbReference type="PROSITE-ProRule" id="PRU00409"/>
    </source>
</evidence>
<keyword evidence="6" id="KW-0808">Transferase</keyword>
<dbReference type="PANTHER" id="PTHR43334:SF1">
    <property type="entry name" value="3-HYDROXYPROPIONATE--COA LIGASE [ADP-FORMING]"/>
    <property type="match status" value="1"/>
</dbReference>
<dbReference type="SMART" id="SM00881">
    <property type="entry name" value="CoA_binding"/>
    <property type="match status" value="1"/>
</dbReference>
<keyword evidence="7" id="KW-1185">Reference proteome</keyword>
<dbReference type="GO" id="GO:0043758">
    <property type="term" value="F:acetate-CoA ligase (ADP-forming) activity"/>
    <property type="evidence" value="ECO:0007669"/>
    <property type="project" value="InterPro"/>
</dbReference>
<dbReference type="Pfam" id="PF19045">
    <property type="entry name" value="Ligase_CoA_2"/>
    <property type="match status" value="1"/>
</dbReference>
<evidence type="ECO:0000313" key="7">
    <source>
        <dbReference type="Proteomes" id="UP000198847"/>
    </source>
</evidence>
<evidence type="ECO:0000256" key="1">
    <source>
        <dbReference type="ARBA" id="ARBA00022598"/>
    </source>
</evidence>
<dbReference type="Proteomes" id="UP000198847">
    <property type="component" value="Unassembled WGS sequence"/>
</dbReference>
<reference evidence="6 7" key="1">
    <citation type="submission" date="2016-10" db="EMBL/GenBank/DDBJ databases">
        <authorList>
            <person name="de Groot N.N."/>
        </authorList>
    </citation>
    <scope>NUCLEOTIDE SEQUENCE [LARGE SCALE GENOMIC DNA]</scope>
    <source>
        <strain evidence="6 7">DSM 13305</strain>
    </source>
</reference>
<dbReference type="InterPro" id="IPR016102">
    <property type="entry name" value="Succinyl-CoA_synth-like"/>
</dbReference>
<dbReference type="InterPro" id="IPR013815">
    <property type="entry name" value="ATP_grasp_subdomain_1"/>
</dbReference>
<dbReference type="Pfam" id="PF13607">
    <property type="entry name" value="Succ_CoA_lig"/>
    <property type="match status" value="1"/>
</dbReference>
<gene>
    <name evidence="6" type="ORF">SAMN04490178_12335</name>
</gene>
<dbReference type="InterPro" id="IPR036291">
    <property type="entry name" value="NAD(P)-bd_dom_sf"/>
</dbReference>
<dbReference type="InterPro" id="IPR032875">
    <property type="entry name" value="Succ_CoA_lig_flav_dom"/>
</dbReference>
<dbReference type="EMBL" id="FODY01000023">
    <property type="protein sequence ID" value="SEP38611.1"/>
    <property type="molecule type" value="Genomic_DNA"/>
</dbReference>
<dbReference type="InterPro" id="IPR051538">
    <property type="entry name" value="Acyl-CoA_Synth/Transferase"/>
</dbReference>
<dbReference type="GO" id="GO:0046872">
    <property type="term" value="F:metal ion binding"/>
    <property type="evidence" value="ECO:0007669"/>
    <property type="project" value="InterPro"/>
</dbReference>
<dbReference type="Pfam" id="PF13549">
    <property type="entry name" value="ATP-grasp_5"/>
    <property type="match status" value="1"/>
</dbReference>
<dbReference type="STRING" id="112903.SAMN04490178_12335"/>
<name>A0A1H8XFN4_9FIRM</name>
<feature type="domain" description="ATP-grasp" evidence="5">
    <location>
        <begin position="472"/>
        <end position="508"/>
    </location>
</feature>
<dbReference type="Gene3D" id="3.40.50.720">
    <property type="entry name" value="NAD(P)-binding Rossmann-like Domain"/>
    <property type="match status" value="1"/>
</dbReference>
<sequence length="676" mass="71374">MEYQALFSPRGVAVVGSASPGKLANVLIHRLIEGGCENIYAVNPKGAGVGPVPGVSSFAPLKNLVDLAVIAAPAATVKNVLTDCGKAGVKAAVIITSGFSEIGNAAAEEEVLAVARQYGIRFIGPNCAGLVSTQSKLVATLETSPPQGNIALISQSGAVGGVFMALAKEQGLGISKFVSFGNGPDLSVIELLQYLKEDKETNVIALYLETVTQGREFMRVVRDVTLKKPVIVVKSGRTDTGQRAALSHTGSMAGSDKVFDAALKQAGAIRVESLEEMLDLCNGFSYLPPLSGKKVMILTNSGGPGVMSADKADQAGLVVADPSPDLKAALQAFLPVHAGVRNPIDLTVEGTGEEYQKSLEQALKEYDAALVLYIGTPYLRAMPVAEGVAIAAAGSRKPVVSVLQVGSDLSESLHFLRNHRLPVFPSGERAVRVLAYMAEYEAYKTRQLTVPAVAGDERCLAGKPSLLEPEAMALLQKNGIPIPEYYFAKTREEALDGCHTLGYPVVMKVVSPDILHKSDCGGVVLNIDSDDKAAQAFQTIQTATAGCDFCGVIIYPMLKGGREVILGLTRDLQFGPVLAFGLGGIYTEVLQDIALRVAPVSREEAREMIASIRTYPILQGVRGQAKADLDALADAIAAFSQLPFHYEDIREADLNPVFVFPEGLAVADARIVGAKA</sequence>
<dbReference type="InterPro" id="IPR043938">
    <property type="entry name" value="Ligase_CoA_dom"/>
</dbReference>
<organism evidence="6 7">
    <name type="scientific">Propionispora vibrioides</name>
    <dbReference type="NCBI Taxonomy" id="112903"/>
    <lineage>
        <taxon>Bacteria</taxon>
        <taxon>Bacillati</taxon>
        <taxon>Bacillota</taxon>
        <taxon>Negativicutes</taxon>
        <taxon>Selenomonadales</taxon>
        <taxon>Sporomusaceae</taxon>
        <taxon>Propionispora</taxon>
    </lineage>
</organism>
<dbReference type="GO" id="GO:0016740">
    <property type="term" value="F:transferase activity"/>
    <property type="evidence" value="ECO:0007669"/>
    <property type="project" value="UniProtKB-KW"/>
</dbReference>
<evidence type="ECO:0000313" key="6">
    <source>
        <dbReference type="EMBL" id="SEP38611.1"/>
    </source>
</evidence>
<dbReference type="SUPFAM" id="SSF51735">
    <property type="entry name" value="NAD(P)-binding Rossmann-fold domains"/>
    <property type="match status" value="1"/>
</dbReference>
<dbReference type="GO" id="GO:0005524">
    <property type="term" value="F:ATP binding"/>
    <property type="evidence" value="ECO:0007669"/>
    <property type="project" value="UniProtKB-UniRule"/>
</dbReference>
<dbReference type="OrthoDB" id="9807426at2"/>
<protein>
    <submittedName>
        <fullName evidence="6">Acetyltransferase</fullName>
    </submittedName>
</protein>
<dbReference type="Gene3D" id="3.30.1490.20">
    <property type="entry name" value="ATP-grasp fold, A domain"/>
    <property type="match status" value="1"/>
</dbReference>
<dbReference type="InterPro" id="IPR003781">
    <property type="entry name" value="CoA-bd"/>
</dbReference>
<dbReference type="Gene3D" id="3.40.50.261">
    <property type="entry name" value="Succinyl-CoA synthetase domains"/>
    <property type="match status" value="2"/>
</dbReference>
<dbReference type="Pfam" id="PF13380">
    <property type="entry name" value="CoA_binding_2"/>
    <property type="match status" value="1"/>
</dbReference>
<dbReference type="InterPro" id="IPR011761">
    <property type="entry name" value="ATP-grasp"/>
</dbReference>
<dbReference type="PANTHER" id="PTHR43334">
    <property type="entry name" value="ACETATE--COA LIGASE [ADP-FORMING]"/>
    <property type="match status" value="1"/>
</dbReference>
<keyword evidence="1" id="KW-0436">Ligase</keyword>
<evidence type="ECO:0000256" key="3">
    <source>
        <dbReference type="ARBA" id="ARBA00022840"/>
    </source>
</evidence>
<dbReference type="SUPFAM" id="SSF52210">
    <property type="entry name" value="Succinyl-CoA synthetase domains"/>
    <property type="match status" value="2"/>
</dbReference>
<dbReference type="AlphaFoldDB" id="A0A1H8XFN4"/>